<dbReference type="AlphaFoldDB" id="A0A557S1N0"/>
<protein>
    <submittedName>
        <fullName evidence="1">Uncharacterized protein</fullName>
    </submittedName>
</protein>
<proteinExistence type="predicted"/>
<gene>
    <name evidence="1" type="ORF">FHP88_14710</name>
</gene>
<keyword evidence="2" id="KW-1185">Reference proteome</keyword>
<accession>A0A557S1N0</accession>
<reference evidence="1 2" key="1">
    <citation type="submission" date="2019-07" db="EMBL/GenBank/DDBJ databases">
        <title>The pathways for chlorine oxyanion respiration interact through the shared metabolite chlorate.</title>
        <authorList>
            <person name="Barnum T.P."/>
            <person name="Cheng Y."/>
            <person name="Hill K.A."/>
            <person name="Lucas L.N."/>
            <person name="Carlson H.K."/>
            <person name="Coates J.D."/>
        </authorList>
    </citation>
    <scope>NUCLEOTIDE SEQUENCE [LARGE SCALE GENOMIC DNA]</scope>
    <source>
        <strain evidence="1 2">BK-1</strain>
    </source>
</reference>
<evidence type="ECO:0000313" key="2">
    <source>
        <dbReference type="Proteomes" id="UP000316649"/>
    </source>
</evidence>
<dbReference type="EMBL" id="VMNH01000022">
    <property type="protein sequence ID" value="TVO71268.1"/>
    <property type="molecule type" value="Genomic_DNA"/>
</dbReference>
<evidence type="ECO:0000313" key="1">
    <source>
        <dbReference type="EMBL" id="TVO71268.1"/>
    </source>
</evidence>
<organism evidence="1 2">
    <name type="scientific">Sedimenticola selenatireducens</name>
    <dbReference type="NCBI Taxonomy" id="191960"/>
    <lineage>
        <taxon>Bacteria</taxon>
        <taxon>Pseudomonadati</taxon>
        <taxon>Pseudomonadota</taxon>
        <taxon>Gammaproteobacteria</taxon>
        <taxon>Chromatiales</taxon>
        <taxon>Sedimenticolaceae</taxon>
        <taxon>Sedimenticola</taxon>
    </lineage>
</organism>
<dbReference type="Proteomes" id="UP000316649">
    <property type="component" value="Unassembled WGS sequence"/>
</dbReference>
<name>A0A557S1N0_9GAMM</name>
<dbReference type="RefSeq" id="WP_186297742.1">
    <property type="nucleotide sequence ID" value="NZ_VMNH01000022.1"/>
</dbReference>
<comment type="caution">
    <text evidence="1">The sequence shown here is derived from an EMBL/GenBank/DDBJ whole genome shotgun (WGS) entry which is preliminary data.</text>
</comment>
<sequence length="86" mass="9102">MGKTNDGRQGSEAWTLGSGRLEKAVGVDNARDVLASTKLGRTETWVVTTRRDGVTEIQVLDALGKPVSVGESSLLDLSINYTGAKP</sequence>